<protein>
    <recommendedName>
        <fullName evidence="2">60S ribosomal protein L7a</fullName>
    </recommendedName>
</protein>
<organism evidence="5 6">
    <name type="scientific">Lynx pardinus</name>
    <name type="common">Iberian lynx</name>
    <name type="synonym">Felis pardina</name>
    <dbReference type="NCBI Taxonomy" id="191816"/>
    <lineage>
        <taxon>Eukaryota</taxon>
        <taxon>Metazoa</taxon>
        <taxon>Chordata</taxon>
        <taxon>Craniata</taxon>
        <taxon>Vertebrata</taxon>
        <taxon>Euteleostomi</taxon>
        <taxon>Mammalia</taxon>
        <taxon>Eutheria</taxon>
        <taxon>Laurasiatheria</taxon>
        <taxon>Carnivora</taxon>
        <taxon>Feliformia</taxon>
        <taxon>Felidae</taxon>
        <taxon>Felinae</taxon>
        <taxon>Lynx</taxon>
    </lineage>
</organism>
<evidence type="ECO:0000256" key="2">
    <source>
        <dbReference type="RuleBase" id="RU367042"/>
    </source>
</evidence>
<gene>
    <name evidence="5" type="ORF">LYPA_23C010096</name>
</gene>
<feature type="domain" description="Ribosomal protein eL8/eL30/eS12/Gadd45" evidence="4">
    <location>
        <begin position="72"/>
        <end position="107"/>
    </location>
</feature>
<comment type="similarity">
    <text evidence="2">Belongs to the eukaryotic ribosomal protein eL8 family.</text>
</comment>
<keyword evidence="2 5" id="KW-0689">Ribosomal protein</keyword>
<reference evidence="5 6" key="1">
    <citation type="submission" date="2019-01" db="EMBL/GenBank/DDBJ databases">
        <authorList>
            <person name="Alioto T."/>
            <person name="Alioto T."/>
        </authorList>
    </citation>
    <scope>NUCLEOTIDE SEQUENCE [LARGE SCALE GENOMIC DNA]</scope>
</reference>
<evidence type="ECO:0000313" key="6">
    <source>
        <dbReference type="Proteomes" id="UP000386466"/>
    </source>
</evidence>
<dbReference type="PRINTS" id="PR00882">
    <property type="entry name" value="RIBOSOMALL7A"/>
</dbReference>
<dbReference type="InterPro" id="IPR004038">
    <property type="entry name" value="Ribosomal_eL8/eL30/eS12/Gad45"/>
</dbReference>
<dbReference type="InterPro" id="IPR029064">
    <property type="entry name" value="Ribosomal_eL30-like_sf"/>
</dbReference>
<evidence type="ECO:0000256" key="3">
    <source>
        <dbReference type="SAM" id="MobiDB-lite"/>
    </source>
</evidence>
<name>A0A485NXI1_LYNPA</name>
<dbReference type="GO" id="GO:0022625">
    <property type="term" value="C:cytosolic large ribosomal subunit"/>
    <property type="evidence" value="ECO:0007669"/>
    <property type="project" value="UniProtKB-UniRule"/>
</dbReference>
<dbReference type="Pfam" id="PF01248">
    <property type="entry name" value="Ribosomal_L7Ae"/>
    <property type="match status" value="1"/>
</dbReference>
<evidence type="ECO:0000313" key="5">
    <source>
        <dbReference type="EMBL" id="VFV36868.1"/>
    </source>
</evidence>
<keyword evidence="6" id="KW-1185">Reference proteome</keyword>
<proteinExistence type="inferred from homology"/>
<evidence type="ECO:0000259" key="4">
    <source>
        <dbReference type="Pfam" id="PF01248"/>
    </source>
</evidence>
<dbReference type="Gene3D" id="3.30.1330.30">
    <property type="match status" value="2"/>
</dbReference>
<comment type="subunit">
    <text evidence="1">Component of the large ribosomal subunit. Interacts with CRY1. Interacts with DICER1, AGO2, TARBP2, MOV10 and EIF6; they form a large RNA-induced silencing complex (RISC).</text>
</comment>
<evidence type="ECO:0000256" key="1">
    <source>
        <dbReference type="ARBA" id="ARBA00046616"/>
    </source>
</evidence>
<dbReference type="EMBL" id="CAAGRJ010023389">
    <property type="protein sequence ID" value="VFV36868.1"/>
    <property type="molecule type" value="Genomic_DNA"/>
</dbReference>
<dbReference type="Proteomes" id="UP000386466">
    <property type="component" value="Unassembled WGS sequence"/>
</dbReference>
<dbReference type="AlphaFoldDB" id="A0A485NXI1"/>
<keyword evidence="2" id="KW-0687">Ribonucleoprotein</keyword>
<sequence>MQPKRDLIHCVKWPHYIQLQQQRHILHKRLQVPPMINQLTQTLDHQTTNHSTAEAGPQIQTRDKEMSPPWWKNKKALLVVIACDVDPIKLVDFLHALCHKVWVPYCTTVLQGEGQAGASGPQEDLHHCCLHTG</sequence>
<accession>A0A485NXI1</accession>
<dbReference type="InterPro" id="IPR001921">
    <property type="entry name" value="Ribosomal_eL8_euk"/>
</dbReference>
<comment type="function">
    <text evidence="2">Component of the ribosome.</text>
</comment>
<dbReference type="GO" id="GO:0003723">
    <property type="term" value="F:RNA binding"/>
    <property type="evidence" value="ECO:0007669"/>
    <property type="project" value="UniProtKB-UniRule"/>
</dbReference>
<dbReference type="SUPFAM" id="SSF55315">
    <property type="entry name" value="L30e-like"/>
    <property type="match status" value="1"/>
</dbReference>
<feature type="region of interest" description="Disordered" evidence="3">
    <location>
        <begin position="44"/>
        <end position="66"/>
    </location>
</feature>